<protein>
    <submittedName>
        <fullName evidence="2">Uncharacterized protein</fullName>
    </submittedName>
</protein>
<keyword evidence="1" id="KW-0732">Signal</keyword>
<feature type="chain" id="PRO_5038823442" evidence="1">
    <location>
        <begin position="23"/>
        <end position="79"/>
    </location>
</feature>
<feature type="signal peptide" evidence="1">
    <location>
        <begin position="1"/>
        <end position="22"/>
    </location>
</feature>
<organism evidence="2 3">
    <name type="scientific">Candidatus Sungiibacteriota bacterium</name>
    <dbReference type="NCBI Taxonomy" id="2750080"/>
    <lineage>
        <taxon>Bacteria</taxon>
        <taxon>Candidatus Sungiibacteriota</taxon>
    </lineage>
</organism>
<evidence type="ECO:0000313" key="3">
    <source>
        <dbReference type="Proteomes" id="UP000808388"/>
    </source>
</evidence>
<evidence type="ECO:0000313" key="2">
    <source>
        <dbReference type="EMBL" id="MBI3627618.1"/>
    </source>
</evidence>
<gene>
    <name evidence="2" type="ORF">HY220_02640</name>
</gene>
<evidence type="ECO:0000256" key="1">
    <source>
        <dbReference type="SAM" id="SignalP"/>
    </source>
</evidence>
<comment type="caution">
    <text evidence="2">The sequence shown here is derived from an EMBL/GenBank/DDBJ whole genome shotgun (WGS) entry which is preliminary data.</text>
</comment>
<dbReference type="AlphaFoldDB" id="A0A9D6LQ68"/>
<proteinExistence type="predicted"/>
<reference evidence="2" key="1">
    <citation type="submission" date="2020-07" db="EMBL/GenBank/DDBJ databases">
        <title>Huge and variable diversity of episymbiotic CPR bacteria and DPANN archaea in groundwater ecosystems.</title>
        <authorList>
            <person name="He C.Y."/>
            <person name="Keren R."/>
            <person name="Whittaker M."/>
            <person name="Farag I.F."/>
            <person name="Doudna J."/>
            <person name="Cate J.H.D."/>
            <person name="Banfield J.F."/>
        </authorList>
    </citation>
    <scope>NUCLEOTIDE SEQUENCE</scope>
    <source>
        <strain evidence="2">NC_groundwater_972_Pr1_S-0.2um_49_27</strain>
    </source>
</reference>
<dbReference type="Proteomes" id="UP000808388">
    <property type="component" value="Unassembled WGS sequence"/>
</dbReference>
<name>A0A9D6LQ68_9BACT</name>
<dbReference type="EMBL" id="JACQCQ010000009">
    <property type="protein sequence ID" value="MBI3627618.1"/>
    <property type="molecule type" value="Genomic_DNA"/>
</dbReference>
<sequence length="79" mass="7854">MKKIITSVSVLIGVLAASAAMADGADKVTLCHVTGSGTNPFVVITVNKNALPAHLAIGDFLFPPSGDCANPGGPGPLPE</sequence>
<accession>A0A9D6LQ68</accession>